<dbReference type="EMBL" id="LT671858">
    <property type="protein sequence ID" value="SIM58779.1"/>
    <property type="molecule type" value="Genomic_DNA"/>
</dbReference>
<organism evidence="1 2">
    <name type="scientific">Cuniculiplasma divulgatum</name>
    <dbReference type="NCBI Taxonomy" id="1673428"/>
    <lineage>
        <taxon>Archaea</taxon>
        <taxon>Methanobacteriati</taxon>
        <taxon>Thermoplasmatota</taxon>
        <taxon>Thermoplasmata</taxon>
        <taxon>Thermoplasmatales</taxon>
        <taxon>Cuniculiplasmataceae</taxon>
        <taxon>Cuniculiplasma</taxon>
    </lineage>
</organism>
<accession>A0A1N5UFT1</accession>
<dbReference type="AlphaFoldDB" id="A0A1N5UFT1"/>
<protein>
    <submittedName>
        <fullName evidence="1">Uncharacterized protein</fullName>
    </submittedName>
</protein>
<dbReference type="Proteomes" id="UP000195607">
    <property type="component" value="Chromosome I"/>
</dbReference>
<gene>
    <name evidence="1" type="ORF">CSP5_0913</name>
</gene>
<evidence type="ECO:0000313" key="1">
    <source>
        <dbReference type="EMBL" id="SIM58779.1"/>
    </source>
</evidence>
<sequence length="371" mass="43329">MIFPTAERTRYLDVLIPIFLAFSEIIAYSSSDMYNITFLDNIYMTILELYINIAVSKRYYMHIKCTMVKKVTLYLGDDLFSSIQKLRAFYLFGGSHVSDLPDVSDVIEACIYYERFYLEKDPEEATILKRYESEENPLESLIKQGSKIKSKGAGRLLFAIRENTQLDLDFIRDLWKYKGTDPLLIRDLLDRVFNEYNKKDIPDWANLFLRTYIGHLYKLKLREALILSLCSSGKLPIETLTTSLTVDALDIIREIALDEGKIERLEAIMGDGQVKMKTSGIFSIKWQDFNEYRILLYNKEYTFNFIDSYWGFAFVMKDLIKTGTTTPTPPSFVFFLIGMMLDPTEHKYVKQLFFRELKGALKTSIQFNKHL</sequence>
<evidence type="ECO:0000313" key="2">
    <source>
        <dbReference type="Proteomes" id="UP000195607"/>
    </source>
</evidence>
<reference evidence="1 2" key="1">
    <citation type="submission" date="2016-04" db="EMBL/GenBank/DDBJ databases">
        <authorList>
            <person name="Evans L.H."/>
            <person name="Alamgir A."/>
            <person name="Owens N."/>
            <person name="Weber N.D."/>
            <person name="Virtaneva K."/>
            <person name="Barbian K."/>
            <person name="Babar A."/>
            <person name="Rosenke K."/>
        </authorList>
    </citation>
    <scope>NUCLEOTIDE SEQUENCE [LARGE SCALE GENOMIC DNA]</scope>
    <source>
        <strain evidence="2">S5(T) (JCM 30642 \VKM B-2941)</strain>
    </source>
</reference>
<name>A0A1N5UFT1_9ARCH</name>
<proteinExistence type="predicted"/>